<dbReference type="AlphaFoldDB" id="A0A7X4KB93"/>
<protein>
    <submittedName>
        <fullName evidence="1">Uncharacterized protein</fullName>
    </submittedName>
</protein>
<reference evidence="1 2" key="1">
    <citation type="submission" date="2019-12" db="EMBL/GenBank/DDBJ databases">
        <title>Novel species isolated from a subtropical stream in China.</title>
        <authorList>
            <person name="Lu H."/>
        </authorList>
    </citation>
    <scope>NUCLEOTIDE SEQUENCE [LARGE SCALE GENOMIC DNA]</scope>
    <source>
        <strain evidence="1 2">FT55W</strain>
    </source>
</reference>
<comment type="caution">
    <text evidence="1">The sequence shown here is derived from an EMBL/GenBank/DDBJ whole genome shotgun (WGS) entry which is preliminary data.</text>
</comment>
<dbReference type="SUPFAM" id="SSF52266">
    <property type="entry name" value="SGNH hydrolase"/>
    <property type="match status" value="1"/>
</dbReference>
<organism evidence="1 2">
    <name type="scientific">Duganella rivi</name>
    <dbReference type="NCBI Taxonomy" id="2666083"/>
    <lineage>
        <taxon>Bacteria</taxon>
        <taxon>Pseudomonadati</taxon>
        <taxon>Pseudomonadota</taxon>
        <taxon>Betaproteobacteria</taxon>
        <taxon>Burkholderiales</taxon>
        <taxon>Oxalobacteraceae</taxon>
        <taxon>Telluria group</taxon>
        <taxon>Duganella</taxon>
    </lineage>
</organism>
<keyword evidence="2" id="KW-1185">Reference proteome</keyword>
<evidence type="ECO:0000313" key="1">
    <source>
        <dbReference type="EMBL" id="MYM67029.1"/>
    </source>
</evidence>
<proteinExistence type="predicted"/>
<dbReference type="EMBL" id="WWCK01000003">
    <property type="protein sequence ID" value="MYM67029.1"/>
    <property type="molecule type" value="Genomic_DNA"/>
</dbReference>
<dbReference type="GO" id="GO:0016788">
    <property type="term" value="F:hydrolase activity, acting on ester bonds"/>
    <property type="evidence" value="ECO:0007669"/>
    <property type="project" value="UniProtKB-ARBA"/>
</dbReference>
<dbReference type="Gene3D" id="3.40.50.1110">
    <property type="entry name" value="SGNH hydrolase"/>
    <property type="match status" value="1"/>
</dbReference>
<name>A0A7X4KB93_9BURK</name>
<dbReference type="InterPro" id="IPR036514">
    <property type="entry name" value="SGNH_hydro_sf"/>
</dbReference>
<sequence length="530" mass="57143">MPLTMLGTPSPIYLIGESHTLIFRNLLFRAGANDQLFQCRIRFLPHVMAQNFFQQASNAFHPDLLEAFRGEELLRANLAPSHLSLDGATISGAWMEKRAVVAPALVLCIGDLDLHHLYGQFAGYDFELPDDVHYGVDRSLRPVAYATLLAQVEKLLAPFIAGLRMLRAAGFTRMLVHCVPPRTSDDVATKRWTKVHKSVRAKLTVMANQVLARECAANGIPFIDIWPETSKDGYLLPEFDLDGMHLTAAAAHISLDKIVTSLHENTWDAQNNTRYLHAANQAKRPAQADNDVPPQTANGAEADRAIAAAVAHPASGICIGQLTAPVQALQAPREHYRATAQLSPRMDWSATPQGSRGALHSAQPSAEQLELAAQLLSQGIGQAVLHGAVDYAMTVSSFRPSFIAAGNGPLLLARATQADGVRKAVLRLGGEGTIGFASADGNVLHVMSAAPGALAVYDPAVAVCLLDPRAGDISLVEIALTPRGAGQPFRVVWSDLNEWPLDPFQYSVTGMIAHPPFDGEQVTIRALTMV</sequence>
<gene>
    <name evidence="1" type="ORF">GTP45_09335</name>
</gene>
<dbReference type="RefSeq" id="WP_161013606.1">
    <property type="nucleotide sequence ID" value="NZ_WWCK01000003.1"/>
</dbReference>
<accession>A0A7X4KB93</accession>
<dbReference type="Proteomes" id="UP000450012">
    <property type="component" value="Unassembled WGS sequence"/>
</dbReference>
<evidence type="ECO:0000313" key="2">
    <source>
        <dbReference type="Proteomes" id="UP000450012"/>
    </source>
</evidence>